<protein>
    <submittedName>
        <fullName evidence="1">Uncharacterized protein</fullName>
    </submittedName>
</protein>
<keyword evidence="2" id="KW-1185">Reference proteome</keyword>
<reference evidence="1 2" key="1">
    <citation type="journal article" date="2022" name="DNA Res.">
        <title>Chromosomal-level genome assembly of the orchid tree Bauhinia variegata (Leguminosae; Cercidoideae) supports the allotetraploid origin hypothesis of Bauhinia.</title>
        <authorList>
            <person name="Zhong Y."/>
            <person name="Chen Y."/>
            <person name="Zheng D."/>
            <person name="Pang J."/>
            <person name="Liu Y."/>
            <person name="Luo S."/>
            <person name="Meng S."/>
            <person name="Qian L."/>
            <person name="Wei D."/>
            <person name="Dai S."/>
            <person name="Zhou R."/>
        </authorList>
    </citation>
    <scope>NUCLEOTIDE SEQUENCE [LARGE SCALE GENOMIC DNA]</scope>
    <source>
        <strain evidence="1">BV-YZ2020</strain>
    </source>
</reference>
<name>A0ACB9LAY8_BAUVA</name>
<proteinExistence type="predicted"/>
<dbReference type="Proteomes" id="UP000828941">
    <property type="component" value="Chromosome 12"/>
</dbReference>
<comment type="caution">
    <text evidence="1">The sequence shown here is derived from an EMBL/GenBank/DDBJ whole genome shotgun (WGS) entry which is preliminary data.</text>
</comment>
<gene>
    <name evidence="1" type="ORF">L6164_029945</name>
</gene>
<sequence length="222" mass="25372">MSLFKSEGKLIKAVQRYPGILVLDTVTVTNIKVLREVGVPEWNIVKLLERQPRALTKKRDRFKEIVAEVKEMGFNALTMGFVMAVAFKTCIGKSTWAKRVDLCKRWGWSDDEILAAFGRFPQFIMLLDDNIEKTMDFFVNQMGCGSSTIARYPALLSLSLKKRIVPRASVIQVLLSKCLVKQLSFQQIFYSSEEVFLDKFILCQGLEADELLKLYQAKMDVV</sequence>
<dbReference type="EMBL" id="CM039437">
    <property type="protein sequence ID" value="KAI4306690.1"/>
    <property type="molecule type" value="Genomic_DNA"/>
</dbReference>
<organism evidence="1 2">
    <name type="scientific">Bauhinia variegata</name>
    <name type="common">Purple orchid tree</name>
    <name type="synonym">Phanera variegata</name>
    <dbReference type="NCBI Taxonomy" id="167791"/>
    <lineage>
        <taxon>Eukaryota</taxon>
        <taxon>Viridiplantae</taxon>
        <taxon>Streptophyta</taxon>
        <taxon>Embryophyta</taxon>
        <taxon>Tracheophyta</taxon>
        <taxon>Spermatophyta</taxon>
        <taxon>Magnoliopsida</taxon>
        <taxon>eudicotyledons</taxon>
        <taxon>Gunneridae</taxon>
        <taxon>Pentapetalae</taxon>
        <taxon>rosids</taxon>
        <taxon>fabids</taxon>
        <taxon>Fabales</taxon>
        <taxon>Fabaceae</taxon>
        <taxon>Cercidoideae</taxon>
        <taxon>Cercideae</taxon>
        <taxon>Bauhiniinae</taxon>
        <taxon>Bauhinia</taxon>
    </lineage>
</organism>
<evidence type="ECO:0000313" key="2">
    <source>
        <dbReference type="Proteomes" id="UP000828941"/>
    </source>
</evidence>
<evidence type="ECO:0000313" key="1">
    <source>
        <dbReference type="EMBL" id="KAI4306690.1"/>
    </source>
</evidence>
<accession>A0ACB9LAY8</accession>